<comment type="caution">
    <text evidence="1">The sequence shown here is derived from an EMBL/GenBank/DDBJ whole genome shotgun (WGS) entry which is preliminary data.</text>
</comment>
<dbReference type="Proteomes" id="UP000190890">
    <property type="component" value="Unassembled WGS sequence"/>
</dbReference>
<organism evidence="1 2">
    <name type="scientific">Clostridium puniceum</name>
    <dbReference type="NCBI Taxonomy" id="29367"/>
    <lineage>
        <taxon>Bacteria</taxon>
        <taxon>Bacillati</taxon>
        <taxon>Bacillota</taxon>
        <taxon>Clostridia</taxon>
        <taxon>Eubacteriales</taxon>
        <taxon>Clostridiaceae</taxon>
        <taxon>Clostridium</taxon>
    </lineage>
</organism>
<dbReference type="OrthoDB" id="1708171at2"/>
<gene>
    <name evidence="1" type="ORF">CLPUN_32230</name>
</gene>
<accession>A0A1S8TD53</accession>
<sequence>MDNEILEMLKELKEGQTRLENKIDDNTKGIKEIKFDIKEFKDQFTDYEGKSSANHVEVINKINDIQKDLNKVELVTASNWVEVTKLKSVK</sequence>
<evidence type="ECO:0000313" key="2">
    <source>
        <dbReference type="Proteomes" id="UP000190890"/>
    </source>
</evidence>
<dbReference type="EMBL" id="LZZM01000184">
    <property type="protein sequence ID" value="OOM75552.1"/>
    <property type="molecule type" value="Genomic_DNA"/>
</dbReference>
<dbReference type="RefSeq" id="WP_077848282.1">
    <property type="nucleotide sequence ID" value="NZ_LZZM01000184.1"/>
</dbReference>
<protein>
    <submittedName>
        <fullName evidence="1">Uncharacterized protein</fullName>
    </submittedName>
</protein>
<proteinExistence type="predicted"/>
<dbReference type="AlphaFoldDB" id="A0A1S8TD53"/>
<evidence type="ECO:0000313" key="1">
    <source>
        <dbReference type="EMBL" id="OOM75552.1"/>
    </source>
</evidence>
<name>A0A1S8TD53_9CLOT</name>
<reference evidence="1 2" key="1">
    <citation type="submission" date="2016-05" db="EMBL/GenBank/DDBJ databases">
        <title>Microbial solvent formation.</title>
        <authorList>
            <person name="Poehlein A."/>
            <person name="Montoya Solano J.D."/>
            <person name="Flitsch S."/>
            <person name="Krabben P."/>
            <person name="Duerre P."/>
            <person name="Daniel R."/>
        </authorList>
    </citation>
    <scope>NUCLEOTIDE SEQUENCE [LARGE SCALE GENOMIC DNA]</scope>
    <source>
        <strain evidence="1 2">DSM 2619</strain>
    </source>
</reference>
<dbReference type="STRING" id="29367.CLPUN_32230"/>
<keyword evidence="2" id="KW-1185">Reference proteome</keyword>